<keyword evidence="4" id="KW-0378">Hydrolase</keyword>
<dbReference type="RefSeq" id="WP_200276453.1">
    <property type="nucleotide sequence ID" value="NZ_JAENII010000002.1"/>
</dbReference>
<dbReference type="GO" id="GO:0006506">
    <property type="term" value="P:GPI anchor biosynthetic process"/>
    <property type="evidence" value="ECO:0007669"/>
    <property type="project" value="TreeGrafter"/>
</dbReference>
<sequence length="349" mass="38982">MFFNPLSKCASRVLGAFLLLLTLGSCEKTEQAAFPGEGVAEETAAHQSGENSTPPPSSQPKPQAPAATGDSQEPSPSSLRFIAYNVENWLTMDRYIDGKRQKSKAKPDEEKEAIVAILVRHQPDVIGLCEIGSTEDLADLQSRLKEAGLDLPHSHHTGGFDPVRRLAILSRLPIVSTELREELEYELEGKTMGMSRGILDATVKTPVGPVRLLGVHLKSKREVPEADQEMMRRSEAHLLREHATSILEEDPATQLIVYGDFNDTRQSSSIRTIRGPRKTPLSLGMAFLRDSRGETWTHNWEYQDVYSRFDYVFFSQPVLDLVDWDSCRVLDDPETLTGSDHRALLFVLK</sequence>
<dbReference type="PANTHER" id="PTHR14859">
    <property type="entry name" value="CALCOFLUOR WHITE HYPERSENSITIVE PROTEIN PRECURSOR"/>
    <property type="match status" value="1"/>
</dbReference>
<feature type="domain" description="Endonuclease/exonuclease/phosphatase" evidence="3">
    <location>
        <begin position="104"/>
        <end position="341"/>
    </location>
</feature>
<accession>A0A934VAA5</accession>
<keyword evidence="4" id="KW-0255">Endonuclease</keyword>
<feature type="compositionally biased region" description="Pro residues" evidence="1">
    <location>
        <begin position="53"/>
        <end position="63"/>
    </location>
</feature>
<keyword evidence="2" id="KW-0732">Signal</keyword>
<organism evidence="4 5">
    <name type="scientific">Haloferula rosea</name>
    <dbReference type="NCBI Taxonomy" id="490093"/>
    <lineage>
        <taxon>Bacteria</taxon>
        <taxon>Pseudomonadati</taxon>
        <taxon>Verrucomicrobiota</taxon>
        <taxon>Verrucomicrobiia</taxon>
        <taxon>Verrucomicrobiales</taxon>
        <taxon>Verrucomicrobiaceae</taxon>
        <taxon>Haloferula</taxon>
    </lineage>
</organism>
<evidence type="ECO:0000259" key="3">
    <source>
        <dbReference type="Pfam" id="PF03372"/>
    </source>
</evidence>
<feature type="signal peptide" evidence="2">
    <location>
        <begin position="1"/>
        <end position="27"/>
    </location>
</feature>
<dbReference type="Gene3D" id="3.60.10.10">
    <property type="entry name" value="Endonuclease/exonuclease/phosphatase"/>
    <property type="match status" value="1"/>
</dbReference>
<dbReference type="PANTHER" id="PTHR14859:SF1">
    <property type="entry name" value="PGAP2-INTERACTING PROTEIN"/>
    <property type="match status" value="1"/>
</dbReference>
<dbReference type="SUPFAM" id="SSF56219">
    <property type="entry name" value="DNase I-like"/>
    <property type="match status" value="1"/>
</dbReference>
<reference evidence="4" key="1">
    <citation type="submission" date="2021-01" db="EMBL/GenBank/DDBJ databases">
        <title>Modified the classification status of verrucomicrobia.</title>
        <authorList>
            <person name="Feng X."/>
        </authorList>
    </citation>
    <scope>NUCLEOTIDE SEQUENCE</scope>
    <source>
        <strain evidence="4">KCTC 22201</strain>
    </source>
</reference>
<evidence type="ECO:0000313" key="4">
    <source>
        <dbReference type="EMBL" id="MBK1826098.1"/>
    </source>
</evidence>
<dbReference type="Pfam" id="PF03372">
    <property type="entry name" value="Exo_endo_phos"/>
    <property type="match status" value="1"/>
</dbReference>
<gene>
    <name evidence="4" type="ORF">JIN81_03645</name>
</gene>
<dbReference type="EMBL" id="JAENII010000002">
    <property type="protein sequence ID" value="MBK1826098.1"/>
    <property type="molecule type" value="Genomic_DNA"/>
</dbReference>
<dbReference type="InterPro" id="IPR005135">
    <property type="entry name" value="Endo/exonuclease/phosphatase"/>
</dbReference>
<dbReference type="GO" id="GO:0016020">
    <property type="term" value="C:membrane"/>
    <property type="evidence" value="ECO:0007669"/>
    <property type="project" value="GOC"/>
</dbReference>
<dbReference type="Proteomes" id="UP000658278">
    <property type="component" value="Unassembled WGS sequence"/>
</dbReference>
<dbReference type="GO" id="GO:0004519">
    <property type="term" value="F:endonuclease activity"/>
    <property type="evidence" value="ECO:0007669"/>
    <property type="project" value="UniProtKB-KW"/>
</dbReference>
<dbReference type="InterPro" id="IPR051916">
    <property type="entry name" value="GPI-anchor_lipid_remodeler"/>
</dbReference>
<keyword evidence="4" id="KW-0540">Nuclease</keyword>
<protein>
    <submittedName>
        <fullName evidence="4">Endonuclease/exonuclease/phosphatase family protein</fullName>
    </submittedName>
</protein>
<evidence type="ECO:0000313" key="5">
    <source>
        <dbReference type="Proteomes" id="UP000658278"/>
    </source>
</evidence>
<comment type="caution">
    <text evidence="4">The sequence shown here is derived from an EMBL/GenBank/DDBJ whole genome shotgun (WGS) entry which is preliminary data.</text>
</comment>
<proteinExistence type="predicted"/>
<evidence type="ECO:0000256" key="1">
    <source>
        <dbReference type="SAM" id="MobiDB-lite"/>
    </source>
</evidence>
<dbReference type="InterPro" id="IPR036691">
    <property type="entry name" value="Endo/exonu/phosph_ase_sf"/>
</dbReference>
<evidence type="ECO:0000256" key="2">
    <source>
        <dbReference type="SAM" id="SignalP"/>
    </source>
</evidence>
<dbReference type="AlphaFoldDB" id="A0A934VAA5"/>
<feature type="chain" id="PRO_5037991583" evidence="2">
    <location>
        <begin position="28"/>
        <end position="349"/>
    </location>
</feature>
<feature type="region of interest" description="Disordered" evidence="1">
    <location>
        <begin position="34"/>
        <end position="77"/>
    </location>
</feature>
<name>A0A934VAA5_9BACT</name>
<keyword evidence="5" id="KW-1185">Reference proteome</keyword>